<feature type="transmembrane region" description="Helical" evidence="8">
    <location>
        <begin position="7"/>
        <end position="28"/>
    </location>
</feature>
<feature type="transmembrane region" description="Helical" evidence="8">
    <location>
        <begin position="236"/>
        <end position="262"/>
    </location>
</feature>
<feature type="transmembrane region" description="Helical" evidence="8">
    <location>
        <begin position="71"/>
        <end position="90"/>
    </location>
</feature>
<evidence type="ECO:0000256" key="5">
    <source>
        <dbReference type="ARBA" id="ARBA00022692"/>
    </source>
</evidence>
<feature type="transmembrane region" description="Helical" evidence="8">
    <location>
        <begin position="302"/>
        <end position="318"/>
    </location>
</feature>
<dbReference type="OrthoDB" id="9795150at2"/>
<evidence type="ECO:0000313" key="9">
    <source>
        <dbReference type="EMBL" id="SDL77111.1"/>
    </source>
</evidence>
<evidence type="ECO:0000256" key="6">
    <source>
        <dbReference type="ARBA" id="ARBA00022989"/>
    </source>
</evidence>
<dbReference type="EMBL" id="FNFO01000008">
    <property type="protein sequence ID" value="SDL77111.1"/>
    <property type="molecule type" value="Genomic_DNA"/>
</dbReference>
<comment type="subcellular location">
    <subcellularLocation>
        <location evidence="2">Cell inner membrane</location>
        <topology evidence="2">Multi-pass membrane protein</topology>
    </subcellularLocation>
</comment>
<feature type="transmembrane region" description="Helical" evidence="8">
    <location>
        <begin position="134"/>
        <end position="157"/>
    </location>
</feature>
<evidence type="ECO:0000256" key="4">
    <source>
        <dbReference type="ARBA" id="ARBA00022475"/>
    </source>
</evidence>
<dbReference type="InterPro" id="IPR005964">
    <property type="entry name" value="Glc/Gal_transptr_bac"/>
</dbReference>
<feature type="transmembrane region" description="Helical" evidence="8">
    <location>
        <begin position="96"/>
        <end position="113"/>
    </location>
</feature>
<gene>
    <name evidence="9" type="ORF">SAMN05421823_10872</name>
</gene>
<dbReference type="RefSeq" id="WP_089684892.1">
    <property type="nucleotide sequence ID" value="NZ_FNFO01000008.1"/>
</dbReference>
<dbReference type="CDD" id="cd17394">
    <property type="entry name" value="MFS_FucP_like"/>
    <property type="match status" value="1"/>
</dbReference>
<dbReference type="Proteomes" id="UP000198510">
    <property type="component" value="Unassembled WGS sequence"/>
</dbReference>
<comment type="function">
    <text evidence="1">Intake of glucose and galactose.</text>
</comment>
<dbReference type="GO" id="GO:0005354">
    <property type="term" value="F:galactose transmembrane transporter activity"/>
    <property type="evidence" value="ECO:0007669"/>
    <property type="project" value="InterPro"/>
</dbReference>
<dbReference type="NCBIfam" id="TIGR01272">
    <property type="entry name" value="gluP"/>
    <property type="match status" value="1"/>
</dbReference>
<dbReference type="PANTHER" id="PTHR43702">
    <property type="entry name" value="L-FUCOSE-PROTON SYMPORTER"/>
    <property type="match status" value="1"/>
</dbReference>
<dbReference type="Gene3D" id="1.20.1250.20">
    <property type="entry name" value="MFS general substrate transporter like domains"/>
    <property type="match status" value="2"/>
</dbReference>
<dbReference type="SUPFAM" id="SSF103473">
    <property type="entry name" value="MFS general substrate transporter"/>
    <property type="match status" value="1"/>
</dbReference>
<dbReference type="GO" id="GO:0055056">
    <property type="term" value="F:D-glucose transmembrane transporter activity"/>
    <property type="evidence" value="ECO:0007669"/>
    <property type="project" value="InterPro"/>
</dbReference>
<evidence type="ECO:0000256" key="1">
    <source>
        <dbReference type="ARBA" id="ARBA00003321"/>
    </source>
</evidence>
<evidence type="ECO:0000256" key="7">
    <source>
        <dbReference type="ARBA" id="ARBA00023136"/>
    </source>
</evidence>
<dbReference type="InterPro" id="IPR011701">
    <property type="entry name" value="MFS"/>
</dbReference>
<dbReference type="InterPro" id="IPR036259">
    <property type="entry name" value="MFS_trans_sf"/>
</dbReference>
<feature type="transmembrane region" description="Helical" evidence="8">
    <location>
        <begin position="187"/>
        <end position="206"/>
    </location>
</feature>
<feature type="transmembrane region" description="Helical" evidence="8">
    <location>
        <begin position="40"/>
        <end position="59"/>
    </location>
</feature>
<dbReference type="STRING" id="1075417.SAMN05421823_10872"/>
<dbReference type="InterPro" id="IPR050375">
    <property type="entry name" value="MFS_TsgA-like"/>
</dbReference>
<keyword evidence="4" id="KW-1003">Cell membrane</keyword>
<sequence length="424" mass="45598">MKQTRAIALIGVLFFIFGFVTWLNGILIPYLRIACELDNFQSYLVAFAFYIATIVMALPSSGIIRRTGFRNAMMVGLFIMAGGALLFVPAASMRSYPLFLFGLFVIGGGMTVLQTASNPYISVMGPRESAARRISLMGIFNKTAGILSPLILGAIVLKGNEDLEARLAAMDAVQRAAELDALAARVIVPYCVMAAILFGLGVFVRFSGLPEINPEADNQAVAGSTPKTSVWQFPNLILGLVSLFLYVGVEVMAGDTIISYGLSQGFPLTEAKVFTSYTLAAMVIGYILSIVLMPKWISQEKALTVSAVLGLVFTAGALMLDGFASVLCIALLGFANAVMWPAHWPLALHGLGKFTRIGASLLVMGIAGGALLPLAYGYLVDVFNAQQAYWLLVPCYLFILYYAVAGHKKLSWRATPPEKALQNS</sequence>
<dbReference type="GO" id="GO:1904659">
    <property type="term" value="P:D-glucose transmembrane transport"/>
    <property type="evidence" value="ECO:0007669"/>
    <property type="project" value="InterPro"/>
</dbReference>
<evidence type="ECO:0000256" key="2">
    <source>
        <dbReference type="ARBA" id="ARBA00004429"/>
    </source>
</evidence>
<proteinExistence type="inferred from homology"/>
<accession>A0A1G9MSY7</accession>
<reference evidence="9 10" key="1">
    <citation type="submission" date="2016-10" db="EMBL/GenBank/DDBJ databases">
        <authorList>
            <person name="de Groot N.N."/>
        </authorList>
    </citation>
    <scope>NUCLEOTIDE SEQUENCE [LARGE SCALE GENOMIC DNA]</scope>
    <source>
        <strain evidence="9 10">DSM 25186</strain>
    </source>
</reference>
<feature type="transmembrane region" description="Helical" evidence="8">
    <location>
        <begin position="354"/>
        <end position="376"/>
    </location>
</feature>
<keyword evidence="10" id="KW-1185">Reference proteome</keyword>
<protein>
    <submittedName>
        <fullName evidence="9">Glucose/galactose transporter</fullName>
    </submittedName>
</protein>
<feature type="transmembrane region" description="Helical" evidence="8">
    <location>
        <begin position="274"/>
        <end position="293"/>
    </location>
</feature>
<keyword evidence="5 8" id="KW-0812">Transmembrane</keyword>
<dbReference type="GO" id="GO:0005886">
    <property type="term" value="C:plasma membrane"/>
    <property type="evidence" value="ECO:0007669"/>
    <property type="project" value="UniProtKB-SubCell"/>
</dbReference>
<dbReference type="Pfam" id="PF07690">
    <property type="entry name" value="MFS_1"/>
    <property type="match status" value="1"/>
</dbReference>
<evidence type="ECO:0000256" key="3">
    <source>
        <dbReference type="ARBA" id="ARBA00009120"/>
    </source>
</evidence>
<evidence type="ECO:0000256" key="8">
    <source>
        <dbReference type="SAM" id="Phobius"/>
    </source>
</evidence>
<name>A0A1G9MSY7_9BACT</name>
<dbReference type="PANTHER" id="PTHR43702:SF12">
    <property type="entry name" value="N-ACETYL GLUCOSAMINE TRANSPORTER NAGP"/>
    <property type="match status" value="1"/>
</dbReference>
<dbReference type="AlphaFoldDB" id="A0A1G9MSY7"/>
<organism evidence="9 10">
    <name type="scientific">Catalinimonas alkaloidigena</name>
    <dbReference type="NCBI Taxonomy" id="1075417"/>
    <lineage>
        <taxon>Bacteria</taxon>
        <taxon>Pseudomonadati</taxon>
        <taxon>Bacteroidota</taxon>
        <taxon>Cytophagia</taxon>
        <taxon>Cytophagales</taxon>
        <taxon>Catalimonadaceae</taxon>
        <taxon>Catalinimonas</taxon>
    </lineage>
</organism>
<keyword evidence="7 8" id="KW-0472">Membrane</keyword>
<evidence type="ECO:0000313" key="10">
    <source>
        <dbReference type="Proteomes" id="UP000198510"/>
    </source>
</evidence>
<feature type="transmembrane region" description="Helical" evidence="8">
    <location>
        <begin position="388"/>
        <end position="405"/>
    </location>
</feature>
<comment type="similarity">
    <text evidence="3">Belongs to the major facilitator superfamily. FHS transporter (TC 2.A.1.7) family.</text>
</comment>
<keyword evidence="6 8" id="KW-1133">Transmembrane helix</keyword>